<dbReference type="OrthoDB" id="5298561at2"/>
<feature type="compositionally biased region" description="Polar residues" evidence="1">
    <location>
        <begin position="55"/>
        <end position="70"/>
    </location>
</feature>
<evidence type="ECO:0000256" key="2">
    <source>
        <dbReference type="SAM" id="SignalP"/>
    </source>
</evidence>
<dbReference type="Pfam" id="PF13511">
    <property type="entry name" value="DUF4124"/>
    <property type="match status" value="1"/>
</dbReference>
<dbReference type="InterPro" id="IPR025392">
    <property type="entry name" value="DUF4124"/>
</dbReference>
<feature type="compositionally biased region" description="Polar residues" evidence="1">
    <location>
        <begin position="86"/>
        <end position="96"/>
    </location>
</feature>
<keyword evidence="2" id="KW-0732">Signal</keyword>
<reference evidence="4 5" key="1">
    <citation type="journal article" date="2018" name="Int. J. Syst. Evol. Microbiol.">
        <title>Parvibium lacunae gen. nov., sp. nov., a new member of the family Alcaligenaceae isolated from a freshwater pond.</title>
        <authorList>
            <person name="Chen W.M."/>
            <person name="Xie P.B."/>
            <person name="Hsu M.Y."/>
            <person name="Sheu S.Y."/>
        </authorList>
    </citation>
    <scope>NUCLEOTIDE SEQUENCE [LARGE SCALE GENOMIC DNA]</scope>
    <source>
        <strain evidence="4 5">KMB9</strain>
    </source>
</reference>
<name>A0A368L7J3_9BURK</name>
<evidence type="ECO:0000256" key="1">
    <source>
        <dbReference type="SAM" id="MobiDB-lite"/>
    </source>
</evidence>
<dbReference type="Proteomes" id="UP000252357">
    <property type="component" value="Unassembled WGS sequence"/>
</dbReference>
<dbReference type="EMBL" id="QPGB01000001">
    <property type="protein sequence ID" value="RCS59668.1"/>
    <property type="molecule type" value="Genomic_DNA"/>
</dbReference>
<feature type="signal peptide" evidence="2">
    <location>
        <begin position="1"/>
        <end position="20"/>
    </location>
</feature>
<feature type="chain" id="PRO_5016944475" evidence="2">
    <location>
        <begin position="21"/>
        <end position="173"/>
    </location>
</feature>
<accession>A0A368L7J3</accession>
<protein>
    <submittedName>
        <fullName evidence="4">DUF4124 domain-containing protein</fullName>
    </submittedName>
</protein>
<evidence type="ECO:0000313" key="4">
    <source>
        <dbReference type="EMBL" id="RCS59668.1"/>
    </source>
</evidence>
<evidence type="ECO:0000259" key="3">
    <source>
        <dbReference type="Pfam" id="PF13511"/>
    </source>
</evidence>
<feature type="region of interest" description="Disordered" evidence="1">
    <location>
        <begin position="118"/>
        <end position="139"/>
    </location>
</feature>
<comment type="caution">
    <text evidence="4">The sequence shown here is derived from an EMBL/GenBank/DDBJ whole genome shotgun (WGS) entry which is preliminary data.</text>
</comment>
<gene>
    <name evidence="4" type="ORF">DU000_02880</name>
</gene>
<feature type="domain" description="DUF4124" evidence="3">
    <location>
        <begin position="10"/>
        <end position="61"/>
    </location>
</feature>
<evidence type="ECO:0000313" key="5">
    <source>
        <dbReference type="Proteomes" id="UP000252357"/>
    </source>
</evidence>
<proteinExistence type="predicted"/>
<organism evidence="4 5">
    <name type="scientific">Parvibium lacunae</name>
    <dbReference type="NCBI Taxonomy" id="1888893"/>
    <lineage>
        <taxon>Bacteria</taxon>
        <taxon>Pseudomonadati</taxon>
        <taxon>Pseudomonadota</taxon>
        <taxon>Betaproteobacteria</taxon>
        <taxon>Burkholderiales</taxon>
        <taxon>Alcaligenaceae</taxon>
        <taxon>Parvibium</taxon>
    </lineage>
</organism>
<keyword evidence="5" id="KW-1185">Reference proteome</keyword>
<dbReference type="AlphaFoldDB" id="A0A368L7J3"/>
<feature type="region of interest" description="Disordered" evidence="1">
    <location>
        <begin position="55"/>
        <end position="102"/>
    </location>
</feature>
<sequence>MFQRCWFLLALCLFSSWAHAQNEIFLCVDEQGNRTYQNVGTGKGCRKLELQPLNTVPASKPNNPGNTGANVGNPGQRGVTTGGGSSNFPRVDTSSQRVRDEERRRILQEELKSEEQKLGDLRKEFNNGEPERRGDERNYQKYLDRVQKIREDIARSEANIEGLKRELRNIPPN</sequence>